<dbReference type="STRING" id="311410.LA5095_00903"/>
<keyword evidence="1" id="KW-0805">Transcription regulation</keyword>
<evidence type="ECO:0000259" key="4">
    <source>
        <dbReference type="PROSITE" id="PS51077"/>
    </source>
</evidence>
<gene>
    <name evidence="6" type="primary">iclR_2</name>
    <name evidence="6" type="ORF">LA5096_04041</name>
</gene>
<dbReference type="InterPro" id="IPR036390">
    <property type="entry name" value="WH_DNA-bd_sf"/>
</dbReference>
<dbReference type="PANTHER" id="PTHR30136">
    <property type="entry name" value="HELIX-TURN-HELIX TRANSCRIPTIONAL REGULATOR, ICLR FAMILY"/>
    <property type="match status" value="1"/>
</dbReference>
<dbReference type="PANTHER" id="PTHR30136:SF23">
    <property type="entry name" value="DNA-BINDING TRANSCRIPTIONAL ACTIVATOR MHPR"/>
    <property type="match status" value="1"/>
</dbReference>
<evidence type="ECO:0000259" key="5">
    <source>
        <dbReference type="PROSITE" id="PS51078"/>
    </source>
</evidence>
<dbReference type="SMART" id="SM00346">
    <property type="entry name" value="HTH_ICLR"/>
    <property type="match status" value="1"/>
</dbReference>
<dbReference type="PROSITE" id="PS51077">
    <property type="entry name" value="HTH_ICLR"/>
    <property type="match status" value="1"/>
</dbReference>
<dbReference type="Gene3D" id="1.10.10.10">
    <property type="entry name" value="Winged helix-like DNA-binding domain superfamily/Winged helix DNA-binding domain"/>
    <property type="match status" value="1"/>
</dbReference>
<feature type="domain" description="IclR-ED" evidence="5">
    <location>
        <begin position="72"/>
        <end position="267"/>
    </location>
</feature>
<dbReference type="InterPro" id="IPR036388">
    <property type="entry name" value="WH-like_DNA-bd_sf"/>
</dbReference>
<dbReference type="InterPro" id="IPR050707">
    <property type="entry name" value="HTH_MetabolicPath_Reg"/>
</dbReference>
<dbReference type="Proteomes" id="UP000049983">
    <property type="component" value="Unassembled WGS sequence"/>
</dbReference>
<proteinExistence type="predicted"/>
<keyword evidence="7" id="KW-1185">Reference proteome</keyword>
<name>A0A0M6ZBY1_9HYPH</name>
<protein>
    <submittedName>
        <fullName evidence="6">Acetate operon repressor</fullName>
    </submittedName>
</protein>
<dbReference type="GeneID" id="97671359"/>
<dbReference type="Gene3D" id="3.30.450.40">
    <property type="match status" value="1"/>
</dbReference>
<evidence type="ECO:0000256" key="1">
    <source>
        <dbReference type="ARBA" id="ARBA00023015"/>
    </source>
</evidence>
<feature type="domain" description="HTH iclR-type" evidence="4">
    <location>
        <begin position="10"/>
        <end position="71"/>
    </location>
</feature>
<dbReference type="EMBL" id="CXWC01000011">
    <property type="protein sequence ID" value="CTQ74422.1"/>
    <property type="molecule type" value="Genomic_DNA"/>
</dbReference>
<dbReference type="InterPro" id="IPR029016">
    <property type="entry name" value="GAF-like_dom_sf"/>
</dbReference>
<dbReference type="GO" id="GO:0003700">
    <property type="term" value="F:DNA-binding transcription factor activity"/>
    <property type="evidence" value="ECO:0007669"/>
    <property type="project" value="TreeGrafter"/>
</dbReference>
<dbReference type="InterPro" id="IPR014757">
    <property type="entry name" value="Tscrpt_reg_IclR_C"/>
</dbReference>
<dbReference type="SUPFAM" id="SSF46785">
    <property type="entry name" value="Winged helix' DNA-binding domain"/>
    <property type="match status" value="1"/>
</dbReference>
<keyword evidence="2" id="KW-0238">DNA-binding</keyword>
<dbReference type="AlphaFoldDB" id="A0A0M6ZBY1"/>
<dbReference type="Pfam" id="PF09339">
    <property type="entry name" value="HTH_IclR"/>
    <property type="match status" value="1"/>
</dbReference>
<dbReference type="GO" id="GO:0045892">
    <property type="term" value="P:negative regulation of DNA-templated transcription"/>
    <property type="evidence" value="ECO:0007669"/>
    <property type="project" value="TreeGrafter"/>
</dbReference>
<sequence>MTENPRNERVRSLERGLEIIEFLSRRTRSSLADLRQATGYSNATLLRLLASLQHRGWVRRNIVEGQYELSHSIGKVLGENARAHPLAELAGPILLDLKGRRTGLPSDLNAVTGPGRIEIIESTRLRGPMAPTRTALGIRPSMVLSAHGRAILAFSPEPVAEKHLESLKNFAGKEELRMIEGGFLATEIADTRKRGFGLREAAYWQAPFDPGPELGAMAVPIISSSGVHGSISILWMVDDMNIDEVLAFGCLDDLQKAARRVAEVLDRERIKAPDILSAQTLPGNR</sequence>
<evidence type="ECO:0000313" key="6">
    <source>
        <dbReference type="EMBL" id="CTQ74422.1"/>
    </source>
</evidence>
<reference evidence="7" key="1">
    <citation type="submission" date="2015-07" db="EMBL/GenBank/DDBJ databases">
        <authorList>
            <person name="Rodrigo-Torres Lidia"/>
            <person name="Arahal R.David."/>
        </authorList>
    </citation>
    <scope>NUCLEOTIDE SEQUENCE [LARGE SCALE GENOMIC DNA]</scope>
    <source>
        <strain evidence="7">CECT 5096</strain>
    </source>
</reference>
<dbReference type="OrthoDB" id="6057486at2"/>
<evidence type="ECO:0000313" key="7">
    <source>
        <dbReference type="Proteomes" id="UP000049983"/>
    </source>
</evidence>
<keyword evidence="3" id="KW-0804">Transcription</keyword>
<dbReference type="GO" id="GO:0003677">
    <property type="term" value="F:DNA binding"/>
    <property type="evidence" value="ECO:0007669"/>
    <property type="project" value="UniProtKB-KW"/>
</dbReference>
<organism evidence="6 7">
    <name type="scientific">Roseibium album</name>
    <dbReference type="NCBI Taxonomy" id="311410"/>
    <lineage>
        <taxon>Bacteria</taxon>
        <taxon>Pseudomonadati</taxon>
        <taxon>Pseudomonadota</taxon>
        <taxon>Alphaproteobacteria</taxon>
        <taxon>Hyphomicrobiales</taxon>
        <taxon>Stappiaceae</taxon>
        <taxon>Roseibium</taxon>
    </lineage>
</organism>
<dbReference type="PROSITE" id="PS51078">
    <property type="entry name" value="ICLR_ED"/>
    <property type="match status" value="1"/>
</dbReference>
<evidence type="ECO:0000256" key="3">
    <source>
        <dbReference type="ARBA" id="ARBA00023163"/>
    </source>
</evidence>
<accession>A0A0M6ZBY1</accession>
<evidence type="ECO:0000256" key="2">
    <source>
        <dbReference type="ARBA" id="ARBA00023125"/>
    </source>
</evidence>
<dbReference type="InterPro" id="IPR005471">
    <property type="entry name" value="Tscrpt_reg_IclR_N"/>
</dbReference>
<dbReference type="RefSeq" id="WP_055112267.1">
    <property type="nucleotide sequence ID" value="NZ_CXWA01000005.1"/>
</dbReference>
<dbReference type="SUPFAM" id="SSF55781">
    <property type="entry name" value="GAF domain-like"/>
    <property type="match status" value="1"/>
</dbReference>